<name>A0ABS3QJU9_9BACT</name>
<dbReference type="RefSeq" id="WP_208177205.1">
    <property type="nucleotide sequence ID" value="NZ_JAGETZ010000011.1"/>
</dbReference>
<reference evidence="2 3" key="1">
    <citation type="submission" date="2021-03" db="EMBL/GenBank/DDBJ databases">
        <authorList>
            <person name="Kim M.K."/>
        </authorList>
    </citation>
    <scope>NUCLEOTIDE SEQUENCE [LARGE SCALE GENOMIC DNA]</scope>
    <source>
        <strain evidence="2 3">BT442</strain>
    </source>
</reference>
<evidence type="ECO:0000256" key="1">
    <source>
        <dbReference type="SAM" id="SignalP"/>
    </source>
</evidence>
<dbReference type="Gene3D" id="2.120.10.30">
    <property type="entry name" value="TolB, C-terminal domain"/>
    <property type="match status" value="1"/>
</dbReference>
<dbReference type="SUPFAM" id="SSF101898">
    <property type="entry name" value="NHL repeat"/>
    <property type="match status" value="1"/>
</dbReference>
<sequence length="556" mass="56398">MGLSTFVRQLLGLALIAMLLAAHGHAQTAPAWAGVVSARSVSIRRPAINGSIGQSIGVDAAGNRYVAGAFYGTIQLDTVTITAGTGDTHAYLAKYNPSGAVLWARTLETGLNATASEIAVDAAGNVYWAGSYRTYLTAGSVAFSGDYGAFLLKYNAQGVQQWALDGGLYTEAGGIASDATGNITIAGRFRNTVAFGGSSLTGGGQYCYRLSPAGVVQQAIRTSADPLSLVASTTLCIDAAGNAYIGGGLIGSATYGTTTLSSPTNYEMFLYKLTPAGTVAWATLIPGGIYTDWVQGLATDAGGNVLVSGCTDLHSAPGSLFSSGMYVGLFSPQGTPRWQHTYPASLDGVPVDTDVASDGRGGYWLSGTFYLSTVVIGATTLRGAPCALVVRYDGQGTPVWVSQGVIVRPSSTGLNTFSSSAPSIVADANGNMSLTGGVAGQNAFGSFITTSNGDNVDSYLATIAAGSILTASRPAAAGLALAAYPNPASGRVTLTLPVGGGQLELLDALGRRVRQLALPATAGPCAVPLAGLAPGLYQLRATLGNGQPAQATLQVE</sequence>
<gene>
    <name evidence="2" type="ORF">J4E00_20800</name>
</gene>
<dbReference type="PANTHER" id="PTHR35580:SF1">
    <property type="entry name" value="PHYTASE-LIKE DOMAIN-CONTAINING PROTEIN"/>
    <property type="match status" value="1"/>
</dbReference>
<dbReference type="InterPro" id="IPR052918">
    <property type="entry name" value="Motility_Chemotaxis_Reg"/>
</dbReference>
<evidence type="ECO:0000313" key="2">
    <source>
        <dbReference type="EMBL" id="MBO2011517.1"/>
    </source>
</evidence>
<comment type="caution">
    <text evidence="2">The sequence shown here is derived from an EMBL/GenBank/DDBJ whole genome shotgun (WGS) entry which is preliminary data.</text>
</comment>
<keyword evidence="1" id="KW-0732">Signal</keyword>
<proteinExistence type="predicted"/>
<organism evidence="2 3">
    <name type="scientific">Hymenobacter negativus</name>
    <dbReference type="NCBI Taxonomy" id="2795026"/>
    <lineage>
        <taxon>Bacteria</taxon>
        <taxon>Pseudomonadati</taxon>
        <taxon>Bacteroidota</taxon>
        <taxon>Cytophagia</taxon>
        <taxon>Cytophagales</taxon>
        <taxon>Hymenobacteraceae</taxon>
        <taxon>Hymenobacter</taxon>
    </lineage>
</organism>
<dbReference type="PANTHER" id="PTHR35580">
    <property type="entry name" value="CELL SURFACE GLYCOPROTEIN (S-LAYER PROTEIN)-LIKE PROTEIN"/>
    <property type="match status" value="1"/>
</dbReference>
<dbReference type="Proteomes" id="UP000664369">
    <property type="component" value="Unassembled WGS sequence"/>
</dbReference>
<protein>
    <recommendedName>
        <fullName evidence="4">T9SS type A sorting domain-containing protein</fullName>
    </recommendedName>
</protein>
<dbReference type="EMBL" id="JAGETZ010000011">
    <property type="protein sequence ID" value="MBO2011517.1"/>
    <property type="molecule type" value="Genomic_DNA"/>
</dbReference>
<keyword evidence="3" id="KW-1185">Reference proteome</keyword>
<feature type="chain" id="PRO_5045874815" description="T9SS type A sorting domain-containing protein" evidence="1">
    <location>
        <begin position="29"/>
        <end position="556"/>
    </location>
</feature>
<accession>A0ABS3QJU9</accession>
<feature type="signal peptide" evidence="1">
    <location>
        <begin position="1"/>
        <end position="28"/>
    </location>
</feature>
<dbReference type="InterPro" id="IPR011042">
    <property type="entry name" value="6-blade_b-propeller_TolB-like"/>
</dbReference>
<evidence type="ECO:0008006" key="4">
    <source>
        <dbReference type="Google" id="ProtNLM"/>
    </source>
</evidence>
<evidence type="ECO:0000313" key="3">
    <source>
        <dbReference type="Proteomes" id="UP000664369"/>
    </source>
</evidence>